<dbReference type="Pfam" id="PF00443">
    <property type="entry name" value="UCH"/>
    <property type="match status" value="1"/>
</dbReference>
<dbReference type="CDD" id="cd02257">
    <property type="entry name" value="Peptidase_C19"/>
    <property type="match status" value="1"/>
</dbReference>
<dbReference type="GO" id="GO:0005829">
    <property type="term" value="C:cytosol"/>
    <property type="evidence" value="ECO:0007669"/>
    <property type="project" value="TreeGrafter"/>
</dbReference>
<organism evidence="2 3">
    <name type="scientific">Menidia menidia</name>
    <name type="common">Atlantic silverside</name>
    <dbReference type="NCBI Taxonomy" id="238744"/>
    <lineage>
        <taxon>Eukaryota</taxon>
        <taxon>Metazoa</taxon>
        <taxon>Chordata</taxon>
        <taxon>Craniata</taxon>
        <taxon>Vertebrata</taxon>
        <taxon>Euteleostomi</taxon>
        <taxon>Actinopterygii</taxon>
        <taxon>Neopterygii</taxon>
        <taxon>Teleostei</taxon>
        <taxon>Neoteleostei</taxon>
        <taxon>Acanthomorphata</taxon>
        <taxon>Ovalentaria</taxon>
        <taxon>Atherinomorphae</taxon>
        <taxon>Atheriniformes</taxon>
        <taxon>Atherinopsidae</taxon>
        <taxon>Menidiinae</taxon>
        <taxon>Menidia</taxon>
    </lineage>
</organism>
<dbReference type="Gene3D" id="3.90.70.10">
    <property type="entry name" value="Cysteine proteinases"/>
    <property type="match status" value="1"/>
</dbReference>
<sequence length="302" mass="34836">MRGLSNDHLSCCVNSLLQTFSATWELADILEKWDAAGVSVEGRNVPLELKRVLVAMRADLHQPAPHRNFLHCLDRNFIRLNFQHDADEVFLSILNLMQQQMDNKALALEIQNLYKISVETELQCSECDFVQTRSSFLLSLPLHIKEDHNSLEECMSSFFERQELSGINCCFCPQCETKRPSRQVKLSLKGVKLSSLPRILCVHLERFRNRRGFPRKLDCTVSFPEAFDFSAIRKEAFSADFKQTACRYTLFAVVVHSGSTMCGHYTAYVHDRGSRRWHYADDSHVQQVCPFRRKQALIFLPS</sequence>
<dbReference type="GO" id="GO:0016579">
    <property type="term" value="P:protein deubiquitination"/>
    <property type="evidence" value="ECO:0007669"/>
    <property type="project" value="InterPro"/>
</dbReference>
<keyword evidence="3" id="KW-1185">Reference proteome</keyword>
<dbReference type="AlphaFoldDB" id="A0A8S4B6E0"/>
<dbReference type="GO" id="GO:0004843">
    <property type="term" value="F:cysteine-type deubiquitinase activity"/>
    <property type="evidence" value="ECO:0007669"/>
    <property type="project" value="InterPro"/>
</dbReference>
<dbReference type="PROSITE" id="PS50235">
    <property type="entry name" value="USP_3"/>
    <property type="match status" value="1"/>
</dbReference>
<dbReference type="PROSITE" id="PS00973">
    <property type="entry name" value="USP_2"/>
    <property type="match status" value="1"/>
</dbReference>
<gene>
    <name evidence="2" type="ORF">MMEN_LOCUS11312</name>
</gene>
<proteinExistence type="predicted"/>
<dbReference type="InterPro" id="IPR050164">
    <property type="entry name" value="Peptidase_C19"/>
</dbReference>
<evidence type="ECO:0000313" key="2">
    <source>
        <dbReference type="EMBL" id="CAG5927447.1"/>
    </source>
</evidence>
<dbReference type="OrthoDB" id="292964at2759"/>
<dbReference type="InterPro" id="IPR028889">
    <property type="entry name" value="USP"/>
</dbReference>
<feature type="domain" description="USP" evidence="1">
    <location>
        <begin position="2"/>
        <end position="302"/>
    </location>
</feature>
<dbReference type="SUPFAM" id="SSF54001">
    <property type="entry name" value="Cysteine proteinases"/>
    <property type="match status" value="1"/>
</dbReference>
<evidence type="ECO:0000313" key="3">
    <source>
        <dbReference type="Proteomes" id="UP000677803"/>
    </source>
</evidence>
<dbReference type="InterPro" id="IPR018200">
    <property type="entry name" value="USP_CS"/>
</dbReference>
<dbReference type="EMBL" id="CAJRST010011113">
    <property type="protein sequence ID" value="CAG5927447.1"/>
    <property type="molecule type" value="Genomic_DNA"/>
</dbReference>
<reference evidence="2" key="1">
    <citation type="submission" date="2021-05" db="EMBL/GenBank/DDBJ databases">
        <authorList>
            <person name="Tigano A."/>
        </authorList>
    </citation>
    <scope>NUCLEOTIDE SEQUENCE</scope>
</reference>
<accession>A0A8S4B6E0</accession>
<name>A0A8S4B6E0_9TELE</name>
<dbReference type="PANTHER" id="PTHR24006">
    <property type="entry name" value="UBIQUITIN CARBOXYL-TERMINAL HYDROLASE"/>
    <property type="match status" value="1"/>
</dbReference>
<protein>
    <submittedName>
        <fullName evidence="2">(Atlantic silverside) hypothetical protein</fullName>
    </submittedName>
</protein>
<dbReference type="InterPro" id="IPR001394">
    <property type="entry name" value="Peptidase_C19_UCH"/>
</dbReference>
<dbReference type="InterPro" id="IPR038765">
    <property type="entry name" value="Papain-like_cys_pep_sf"/>
</dbReference>
<dbReference type="GO" id="GO:0005634">
    <property type="term" value="C:nucleus"/>
    <property type="evidence" value="ECO:0007669"/>
    <property type="project" value="TreeGrafter"/>
</dbReference>
<evidence type="ECO:0000259" key="1">
    <source>
        <dbReference type="PROSITE" id="PS50235"/>
    </source>
</evidence>
<dbReference type="Proteomes" id="UP000677803">
    <property type="component" value="Unassembled WGS sequence"/>
</dbReference>
<dbReference type="PANTHER" id="PTHR24006:SF796">
    <property type="entry name" value="UBL CARBOXYL-TERMINAL HYDROLASE 18-RELATED"/>
    <property type="match status" value="1"/>
</dbReference>
<comment type="caution">
    <text evidence="2">The sequence shown here is derived from an EMBL/GenBank/DDBJ whole genome shotgun (WGS) entry which is preliminary data.</text>
</comment>